<dbReference type="SUPFAM" id="SSF46689">
    <property type="entry name" value="Homeodomain-like"/>
    <property type="match status" value="1"/>
</dbReference>
<sequence>ALKNIKTTAQIAKDFDIHPAQVSDWKKQMLDSAVECFSAGKRKTSEEAREAEKEQLHAKIGQQAIEIDFLRKKSKQLGL</sequence>
<accession>A0A934RVH9</accession>
<dbReference type="EMBL" id="JAENIO010000168">
    <property type="protein sequence ID" value="MBK1835764.1"/>
    <property type="molecule type" value="Genomic_DNA"/>
</dbReference>
<name>A0A934RVH9_9BACT</name>
<dbReference type="RefSeq" id="WP_425606149.1">
    <property type="nucleotide sequence ID" value="NZ_JAENIO010000168.1"/>
</dbReference>
<feature type="non-terminal residue" evidence="1">
    <location>
        <position position="1"/>
    </location>
</feature>
<comment type="caution">
    <text evidence="1">The sequence shown here is derived from an EMBL/GenBank/DDBJ whole genome shotgun (WGS) entry which is preliminary data.</text>
</comment>
<dbReference type="AlphaFoldDB" id="A0A934RVH9"/>
<evidence type="ECO:0000313" key="2">
    <source>
        <dbReference type="Proteomes" id="UP000604083"/>
    </source>
</evidence>
<proteinExistence type="predicted"/>
<reference evidence="1" key="1">
    <citation type="submission" date="2021-01" db="EMBL/GenBank/DDBJ databases">
        <title>Modified the classification status of verrucomicrobia.</title>
        <authorList>
            <person name="Feng X."/>
        </authorList>
    </citation>
    <scope>NUCLEOTIDE SEQUENCE</scope>
    <source>
        <strain evidence="1">KCTC 12986</strain>
    </source>
</reference>
<dbReference type="InterPro" id="IPR009057">
    <property type="entry name" value="Homeodomain-like_sf"/>
</dbReference>
<organism evidence="1 2">
    <name type="scientific">Roseibacillus ishigakijimensis</name>
    <dbReference type="NCBI Taxonomy" id="454146"/>
    <lineage>
        <taxon>Bacteria</taxon>
        <taxon>Pseudomonadati</taxon>
        <taxon>Verrucomicrobiota</taxon>
        <taxon>Verrucomicrobiia</taxon>
        <taxon>Verrucomicrobiales</taxon>
        <taxon>Verrucomicrobiaceae</taxon>
        <taxon>Roseibacillus</taxon>
    </lineage>
</organism>
<protein>
    <submittedName>
        <fullName evidence="1">IS3 family transposase</fullName>
    </submittedName>
</protein>
<evidence type="ECO:0000313" key="1">
    <source>
        <dbReference type="EMBL" id="MBK1835764.1"/>
    </source>
</evidence>
<gene>
    <name evidence="1" type="ORF">JIN78_17000</name>
</gene>
<dbReference type="Proteomes" id="UP000604083">
    <property type="component" value="Unassembled WGS sequence"/>
</dbReference>
<keyword evidence="2" id="KW-1185">Reference proteome</keyword>